<comment type="cofactor">
    <cofactor evidence="1">
        <name>Zn(2+)</name>
        <dbReference type="ChEBI" id="CHEBI:29105"/>
    </cofactor>
</comment>
<comment type="catalytic activity">
    <reaction evidence="10">
        <text>7,8-dihydroneopterin 3'-triphosphate + H2O = 6-carboxy-5,6,7,8-tetrahydropterin + triphosphate + acetaldehyde + 2 H(+)</text>
        <dbReference type="Rhea" id="RHEA:27966"/>
        <dbReference type="ChEBI" id="CHEBI:15343"/>
        <dbReference type="ChEBI" id="CHEBI:15377"/>
        <dbReference type="ChEBI" id="CHEBI:15378"/>
        <dbReference type="ChEBI" id="CHEBI:18036"/>
        <dbReference type="ChEBI" id="CHEBI:58462"/>
        <dbReference type="ChEBI" id="CHEBI:61032"/>
        <dbReference type="EC" id="4.1.2.50"/>
    </reaction>
</comment>
<dbReference type="PANTHER" id="PTHR12589">
    <property type="entry name" value="PYRUVOYL TETRAHYDROBIOPTERIN SYNTHASE"/>
    <property type="match status" value="1"/>
</dbReference>
<protein>
    <recommendedName>
        <fullName evidence="5">6-carboxy-5,6,7,8-tetrahydropterin synthase</fullName>
        <ecNumber evidence="4">4.1.2.50</ecNumber>
    </recommendedName>
    <alternativeName>
        <fullName evidence="9">Queuosine biosynthesis protein QueD</fullName>
    </alternativeName>
</protein>
<comment type="similarity">
    <text evidence="3">Belongs to the PTPS family. QueD subfamily.</text>
</comment>
<dbReference type="Gene3D" id="3.30.479.10">
    <property type="entry name" value="6-pyruvoyl tetrahydropterin synthase/QueD"/>
    <property type="match status" value="1"/>
</dbReference>
<accession>A0ABX7L4F2</accession>
<dbReference type="RefSeq" id="WP_206100231.1">
    <property type="nucleotide sequence ID" value="NZ_CP070969.1"/>
</dbReference>
<reference evidence="11 12" key="1">
    <citation type="submission" date="2021-02" db="EMBL/GenBank/DDBJ databases">
        <title>Paenibacillus tianjinensis sp. nov.</title>
        <authorList>
            <person name="Liu H."/>
        </authorList>
    </citation>
    <scope>NUCLEOTIDE SEQUENCE [LARGE SCALE GENOMIC DNA]</scope>
    <source>
        <strain evidence="11 12">TB2019</strain>
    </source>
</reference>
<dbReference type="SUPFAM" id="SSF55620">
    <property type="entry name" value="Tetrahydrobiopterin biosynthesis enzymes-like"/>
    <property type="match status" value="1"/>
</dbReference>
<dbReference type="EC" id="4.1.2.50" evidence="4"/>
<evidence type="ECO:0000256" key="6">
    <source>
        <dbReference type="ARBA" id="ARBA00022723"/>
    </source>
</evidence>
<dbReference type="NCBIfam" id="TIGR03367">
    <property type="entry name" value="queuosine_QueD"/>
    <property type="match status" value="1"/>
</dbReference>
<evidence type="ECO:0000256" key="1">
    <source>
        <dbReference type="ARBA" id="ARBA00001947"/>
    </source>
</evidence>
<dbReference type="Pfam" id="PF01242">
    <property type="entry name" value="PTPS"/>
    <property type="match status" value="1"/>
</dbReference>
<evidence type="ECO:0000256" key="3">
    <source>
        <dbReference type="ARBA" id="ARBA00008900"/>
    </source>
</evidence>
<dbReference type="EMBL" id="CP070969">
    <property type="protein sequence ID" value="QSF42534.1"/>
    <property type="molecule type" value="Genomic_DNA"/>
</dbReference>
<keyword evidence="8" id="KW-0456">Lyase</keyword>
<proteinExistence type="inferred from homology"/>
<dbReference type="InterPro" id="IPR007115">
    <property type="entry name" value="6-PTP_synth/QueD"/>
</dbReference>
<evidence type="ECO:0000313" key="12">
    <source>
        <dbReference type="Proteomes" id="UP000663452"/>
    </source>
</evidence>
<evidence type="ECO:0000256" key="9">
    <source>
        <dbReference type="ARBA" id="ARBA00031449"/>
    </source>
</evidence>
<keyword evidence="7" id="KW-0862">Zinc</keyword>
<sequence length="160" mass="17431">MLGDVSVCKIFTFDSAHQLVGHKGKCSNLHGHTYKLEVVLKGKPSTEAGHSDEGFVVDFSDIKAIVQQSLVDRLDHAFLAMGNEPVLEALQNSGSKVALLGFRTTAENMSAYMAYQLKQASLPLYSVKLWETPTSWAEVMAADIPEDGPAYRLHGGCDCE</sequence>
<evidence type="ECO:0000256" key="10">
    <source>
        <dbReference type="ARBA" id="ARBA00048807"/>
    </source>
</evidence>
<evidence type="ECO:0000256" key="8">
    <source>
        <dbReference type="ARBA" id="ARBA00023239"/>
    </source>
</evidence>
<comment type="pathway">
    <text evidence="2">Purine metabolism; 7-cyano-7-deazaguanine biosynthesis.</text>
</comment>
<evidence type="ECO:0000256" key="5">
    <source>
        <dbReference type="ARBA" id="ARBA00018141"/>
    </source>
</evidence>
<evidence type="ECO:0000256" key="4">
    <source>
        <dbReference type="ARBA" id="ARBA00012982"/>
    </source>
</evidence>
<name>A0ABX7L4F2_9BACL</name>
<dbReference type="PANTHER" id="PTHR12589:SF7">
    <property type="entry name" value="6-PYRUVOYL TETRAHYDROBIOPTERIN SYNTHASE"/>
    <property type="match status" value="1"/>
</dbReference>
<dbReference type="Proteomes" id="UP000663452">
    <property type="component" value="Chromosome"/>
</dbReference>
<evidence type="ECO:0000256" key="2">
    <source>
        <dbReference type="ARBA" id="ARBA00005061"/>
    </source>
</evidence>
<gene>
    <name evidence="11" type="primary">queD</name>
    <name evidence="11" type="ORF">JRJ22_14465</name>
</gene>
<organism evidence="11 12">
    <name type="scientific">Paenibacillus tianjinensis</name>
    <dbReference type="NCBI Taxonomy" id="2810347"/>
    <lineage>
        <taxon>Bacteria</taxon>
        <taxon>Bacillati</taxon>
        <taxon>Bacillota</taxon>
        <taxon>Bacilli</taxon>
        <taxon>Bacillales</taxon>
        <taxon>Paenibacillaceae</taxon>
        <taxon>Paenibacillus</taxon>
    </lineage>
</organism>
<keyword evidence="6" id="KW-0479">Metal-binding</keyword>
<keyword evidence="12" id="KW-1185">Reference proteome</keyword>
<evidence type="ECO:0000256" key="7">
    <source>
        <dbReference type="ARBA" id="ARBA00022833"/>
    </source>
</evidence>
<dbReference type="PIRSF" id="PIRSF006113">
    <property type="entry name" value="PTP_synth"/>
    <property type="match status" value="1"/>
</dbReference>
<evidence type="ECO:0000313" key="11">
    <source>
        <dbReference type="EMBL" id="QSF42534.1"/>
    </source>
</evidence>
<dbReference type="InterPro" id="IPR038418">
    <property type="entry name" value="6-PTP_synth/QueD_sf"/>
</dbReference>